<proteinExistence type="inferred from homology"/>
<sequence>MLTVPSPNANVPMVDSLLSQPVIAVENLFAGYGATPVLENINLRVEERDFLGLIGPNGGGKTTLLKVLLGLIQPQQGTVQILGRSVEQGRRYVGYVPQWLEFDRAFPVRVLDVVRMGRLGRGKLFRRYHQQDEAIVRRCLEQVGMGDLGDRPLGTLSGGQRQRVYIARALASQPQILLLDEPTANVDSKVQRSIYELLGELNQTMTIVMISHDLGAISRYVKTVGCLNRSLHYHQEKFITPQMIEATYQCPVDLIAHGVPHRVFPSHDPALPGLDATNGQGHTAECHHD</sequence>
<protein>
    <submittedName>
        <fullName evidence="7">ABC transporter</fullName>
    </submittedName>
</protein>
<dbReference type="InterPro" id="IPR027417">
    <property type="entry name" value="P-loop_NTPase"/>
</dbReference>
<dbReference type="PaxDb" id="1148-1652187"/>
<name>P73086_SYNY3</name>
<dbReference type="Pfam" id="PF00005">
    <property type="entry name" value="ABC_tran"/>
    <property type="match status" value="1"/>
</dbReference>
<dbReference type="PROSITE" id="PS50893">
    <property type="entry name" value="ABC_TRANSPORTER_2"/>
    <property type="match status" value="1"/>
</dbReference>
<evidence type="ECO:0000313" key="7">
    <source>
        <dbReference type="EMBL" id="BAA17111.1"/>
    </source>
</evidence>
<dbReference type="CDD" id="cd03235">
    <property type="entry name" value="ABC_Metallic_Cations"/>
    <property type="match status" value="1"/>
</dbReference>
<dbReference type="PIR" id="S75197">
    <property type="entry name" value="S75197"/>
</dbReference>
<gene>
    <name evidence="7" type="ordered locus">slr2044</name>
</gene>
<dbReference type="SUPFAM" id="SSF52540">
    <property type="entry name" value="P-loop containing nucleoside triphosphate hydrolases"/>
    <property type="match status" value="1"/>
</dbReference>
<keyword evidence="3" id="KW-0547">Nucleotide-binding</keyword>
<keyword evidence="4" id="KW-0067">ATP-binding</keyword>
<evidence type="ECO:0000256" key="1">
    <source>
        <dbReference type="ARBA" id="ARBA00005417"/>
    </source>
</evidence>
<feature type="region of interest" description="Disordered" evidence="5">
    <location>
        <begin position="267"/>
        <end position="289"/>
    </location>
</feature>
<evidence type="ECO:0000259" key="6">
    <source>
        <dbReference type="PROSITE" id="PS50893"/>
    </source>
</evidence>
<evidence type="ECO:0000256" key="2">
    <source>
        <dbReference type="ARBA" id="ARBA00022448"/>
    </source>
</evidence>
<keyword evidence="8" id="KW-1185">Reference proteome</keyword>
<dbReference type="eggNOG" id="COG1121">
    <property type="taxonomic scope" value="Bacteria"/>
</dbReference>
<reference evidence="7 8" key="1">
    <citation type="journal article" date="1995" name="DNA Res.">
        <title>Sequence analysis of the genome of the unicellular cyanobacterium Synechocystis sp. strain PCC6803. I. Sequence features in the 1 Mb region from map positions 64% to 92% of the genome.</title>
        <authorList>
            <person name="Kaneko T."/>
            <person name="Tanaka A."/>
            <person name="Sato S."/>
            <person name="Kotani H."/>
            <person name="Sazuka T."/>
            <person name="Miyajima N."/>
            <person name="Sugiura M."/>
            <person name="Tabata S."/>
        </authorList>
    </citation>
    <scope>NUCLEOTIDE SEQUENCE [LARGE SCALE GENOMIC DNA]</scope>
    <source>
        <strain evidence="8">ATCC 27184 / PCC 6803 / Kazusa</strain>
    </source>
</reference>
<organism evidence="7 8">
    <name type="scientific">Synechocystis sp. (strain ATCC 27184 / PCC 6803 / Kazusa)</name>
    <dbReference type="NCBI Taxonomy" id="1111708"/>
    <lineage>
        <taxon>Bacteria</taxon>
        <taxon>Bacillati</taxon>
        <taxon>Cyanobacteriota</taxon>
        <taxon>Cyanophyceae</taxon>
        <taxon>Synechococcales</taxon>
        <taxon>Merismopediaceae</taxon>
        <taxon>Synechocystis</taxon>
    </lineage>
</organism>
<dbReference type="GO" id="GO:0005524">
    <property type="term" value="F:ATP binding"/>
    <property type="evidence" value="ECO:0007669"/>
    <property type="project" value="UniProtKB-KW"/>
</dbReference>
<dbReference type="PhylomeDB" id="P73086"/>
<reference evidence="7 8" key="2">
    <citation type="journal article" date="1996" name="DNA Res.">
        <title>Sequence analysis of the genome of the unicellular cyanobacterium Synechocystis sp. strain PCC6803. II. Sequence determination of the entire genome and assignment of potential protein-coding regions.</title>
        <authorList>
            <person name="Kaneko T."/>
            <person name="Sato S."/>
            <person name="Kotani H."/>
            <person name="Tanaka A."/>
            <person name="Asamizu E."/>
            <person name="Nakamura Y."/>
            <person name="Miyajima N."/>
            <person name="Hirosawa M."/>
            <person name="Sugiura M."/>
            <person name="Sasamoto S."/>
            <person name="Kimura T."/>
            <person name="Hosouchi T."/>
            <person name="Matsuno A."/>
            <person name="Muraki A."/>
            <person name="Nakazaki N."/>
            <person name="Naruo K."/>
            <person name="Okumura S."/>
            <person name="Shimpo S."/>
            <person name="Takeuchi C."/>
            <person name="Wada T."/>
            <person name="Watanabe A."/>
            <person name="Yamada M."/>
            <person name="Yasuda M."/>
            <person name="Tabata S."/>
        </authorList>
    </citation>
    <scope>NUCLEOTIDE SEQUENCE [LARGE SCALE GENOMIC DNA]</scope>
    <source>
        <strain evidence="8">ATCC 27184 / PCC 6803 / Kazusa</strain>
    </source>
</reference>
<keyword evidence="2" id="KW-0813">Transport</keyword>
<dbReference type="PANTHER" id="PTHR42734:SF17">
    <property type="entry name" value="METAL TRANSPORT SYSTEM ATP-BINDING PROTEIN TM_0124-RELATED"/>
    <property type="match status" value="1"/>
</dbReference>
<evidence type="ECO:0000256" key="5">
    <source>
        <dbReference type="SAM" id="MobiDB-lite"/>
    </source>
</evidence>
<dbReference type="AlphaFoldDB" id="P73086"/>
<dbReference type="Proteomes" id="UP000001425">
    <property type="component" value="Chromosome"/>
</dbReference>
<dbReference type="GO" id="GO:0043190">
    <property type="term" value="C:ATP-binding cassette (ABC) transporter complex"/>
    <property type="evidence" value="ECO:0000318"/>
    <property type="project" value="GO_Central"/>
</dbReference>
<dbReference type="EnsemblBacteria" id="BAA17111">
    <property type="protein sequence ID" value="BAA17111"/>
    <property type="gene ID" value="BAA17111"/>
</dbReference>
<dbReference type="InParanoid" id="P73086"/>
<evidence type="ECO:0000313" key="8">
    <source>
        <dbReference type="Proteomes" id="UP000001425"/>
    </source>
</evidence>
<evidence type="ECO:0000256" key="3">
    <source>
        <dbReference type="ARBA" id="ARBA00022741"/>
    </source>
</evidence>
<dbReference type="STRING" id="1148.gene:10497972"/>
<evidence type="ECO:0000256" key="4">
    <source>
        <dbReference type="ARBA" id="ARBA00022840"/>
    </source>
</evidence>
<comment type="similarity">
    <text evidence="1">Belongs to the ABC transporter superfamily.</text>
</comment>
<accession>P73086</accession>
<dbReference type="InterPro" id="IPR003439">
    <property type="entry name" value="ABC_transporter-like_ATP-bd"/>
</dbReference>
<dbReference type="KEGG" id="syn:slr2044"/>
<dbReference type="FunFam" id="3.40.50.300:FF:000134">
    <property type="entry name" value="Iron-enterobactin ABC transporter ATP-binding protein"/>
    <property type="match status" value="1"/>
</dbReference>
<dbReference type="FunCoup" id="P73086">
    <property type="interactions" value="75"/>
</dbReference>
<dbReference type="PANTHER" id="PTHR42734">
    <property type="entry name" value="METAL TRANSPORT SYSTEM ATP-BINDING PROTEIN TM_0124-RELATED"/>
    <property type="match status" value="1"/>
</dbReference>
<dbReference type="EMBL" id="BA000022">
    <property type="protein sequence ID" value="BAA17111.1"/>
    <property type="molecule type" value="Genomic_DNA"/>
</dbReference>
<dbReference type="SMART" id="SM00382">
    <property type="entry name" value="AAA"/>
    <property type="match status" value="1"/>
</dbReference>
<dbReference type="Gene3D" id="3.40.50.300">
    <property type="entry name" value="P-loop containing nucleotide triphosphate hydrolases"/>
    <property type="match status" value="1"/>
</dbReference>
<feature type="domain" description="ABC transporter" evidence="6">
    <location>
        <begin position="23"/>
        <end position="254"/>
    </location>
</feature>
<dbReference type="InterPro" id="IPR003593">
    <property type="entry name" value="AAA+_ATPase"/>
</dbReference>
<dbReference type="InterPro" id="IPR050153">
    <property type="entry name" value="Metal_Ion_Import_ABC"/>
</dbReference>
<dbReference type="GO" id="GO:0016887">
    <property type="term" value="F:ATP hydrolysis activity"/>
    <property type="evidence" value="ECO:0007669"/>
    <property type="project" value="InterPro"/>
</dbReference>
<dbReference type="GO" id="GO:0042626">
    <property type="term" value="F:ATPase-coupled transmembrane transporter activity"/>
    <property type="evidence" value="ECO:0000318"/>
    <property type="project" value="GO_Central"/>
</dbReference>